<organism evidence="4 5">
    <name type="scientific">Winogradskyella ouciana</name>
    <dbReference type="NCBI Taxonomy" id="2608631"/>
    <lineage>
        <taxon>Bacteria</taxon>
        <taxon>Pseudomonadati</taxon>
        <taxon>Bacteroidota</taxon>
        <taxon>Flavobacteriia</taxon>
        <taxon>Flavobacteriales</taxon>
        <taxon>Flavobacteriaceae</taxon>
        <taxon>Winogradskyella</taxon>
    </lineage>
</organism>
<name>A0A7K1G9T9_9FLAO</name>
<gene>
    <name evidence="4" type="ORF">F1003_03865</name>
</gene>
<proteinExistence type="predicted"/>
<dbReference type="Proteomes" id="UP000447545">
    <property type="component" value="Unassembled WGS sequence"/>
</dbReference>
<keyword evidence="5" id="KW-1185">Reference proteome</keyword>
<dbReference type="Gene3D" id="1.25.40.10">
    <property type="entry name" value="Tetratricopeptide repeat domain"/>
    <property type="match status" value="2"/>
</dbReference>
<dbReference type="Pfam" id="PF12969">
    <property type="entry name" value="DUF3857"/>
    <property type="match status" value="1"/>
</dbReference>
<dbReference type="AlphaFoldDB" id="A0A7K1G9T9"/>
<keyword evidence="1" id="KW-0732">Signal</keyword>
<dbReference type="Pfam" id="PF01841">
    <property type="entry name" value="Transglut_core"/>
    <property type="match status" value="1"/>
</dbReference>
<evidence type="ECO:0000256" key="1">
    <source>
        <dbReference type="SAM" id="SignalP"/>
    </source>
</evidence>
<reference evidence="4 5" key="1">
    <citation type="submission" date="2019-11" db="EMBL/GenBank/DDBJ databases">
        <title>Winogradskyella ouciana sp. nov., isolated from the hadal seawater of the Mariana Trench.</title>
        <authorList>
            <person name="Liu R."/>
        </authorList>
    </citation>
    <scope>NUCLEOTIDE SEQUENCE [LARGE SCALE GENOMIC DNA]</scope>
    <source>
        <strain evidence="4 5">ZXX205</strain>
    </source>
</reference>
<dbReference type="SUPFAM" id="SSF48452">
    <property type="entry name" value="TPR-like"/>
    <property type="match status" value="1"/>
</dbReference>
<dbReference type="InterPro" id="IPR002931">
    <property type="entry name" value="Transglutaminase-like"/>
</dbReference>
<evidence type="ECO:0000313" key="4">
    <source>
        <dbReference type="EMBL" id="MTE26062.1"/>
    </source>
</evidence>
<dbReference type="InterPro" id="IPR024618">
    <property type="entry name" value="DUF3857"/>
</dbReference>
<sequence>MKKVYLSIAAILFVAFNCLAQSNHEEFWNKLLSNDRVEAEKLIKKNKSSDLEWLLSNEILRNENGKIITSKKFLDEFLAKDEFEYYLFAFWNKSFLFQDYLDEGFNNQVFQTIDDISDHGISHVDLQDAVLYLKAIKGRHKNDWDAYYSFNDKINSVKEWQYCGSFENLNKSGLDKFYEAENNPSNESMFDARSNGYLGWYNGTNSKEAYQFFTNHNEYGSGVNYAQTFVNSSEDQRIFIRMGSGSAFKIFLNDVEIFKNDKDVSTDLNAYGVTVNLPKGNNRLLVKTAESNSTSYFLLSLFDENKKPLENVTISSNPVSYNTSSLEALNPEEQENDFEAFFKEKIEANPNNFLYHYALYATYIRNSKYEEARNVLMPHYKDYPKSSFLRNALMQTYNLENDYTSANELNENIERDDPDYYLPILNKLSEYGELSRLTMDEFDEYIVKLKKAFDSELIKTGADFISYARKEDINGIKNTLENLNTLAEKYGNDSFRLKYAPFYDQIFQDQDKTISILEDIVENGFSMGAENQLIQYYEDKNQKKKSLALVVKDYEHLTNDNTYLKRIVNNYMRHQMYKKALPYAEEMLANYPYSFTTMELKADILKQLGKTDEALKYYEKALTHNSGDSQLRNKINDISKKENLINDLVVEEAYDYIESNRNKITTNNYGFNILMDDSNIEIFEEGGFKYRYVYIYEVTSNNGIETFKEYNLGLGGSYKFLKSELVKPNGNVVPADRRGSNLVFNDINIGDVVYIDYEGIVSTTGRFYKDISDKIQMASFHPAVMTSVEILVPHSVKLHHKYMNGNLEPEVIKKKDHNLYKWEINNPETLMFAEDYMPNSVDHVEYLHFSTISDWNDISIWYSDLVRSRIEINTKVEEEFNKLFPDGYKQLSEDERAKIIYNYITSNFNYSYVSFKQSGFIPQKPAKTINTSLGDCKDFSTLFVTLAKMAELKSNLVLVLTSDYGRNNLVLPSTDFNHCIVKVMIDGKPQFLELTSKYLPYKALPTSLRGATALEIPLASENLNKTYDLIHLDDVNRVKSHVENLIVLNVNDDNLNLDITTEVKGHNVSYYNEVFSEPNAEVIKNNMNDDYKAKLIDDFTLNEISDIEKKDDNTAVSFKTDLTLNKKMSSIGSIKIMQLPIISHPYENSIIQLEERNYIIDYIQYETVDTYKTEYIIEIKEGESFVEIPESKSFKFKNHEYSITYEVSKPNKLKVTIDCTTPYDNINPEDYAEYKTYVKGILDAEAEYVGFK</sequence>
<feature type="domain" description="DUF3857" evidence="3">
    <location>
        <begin position="736"/>
        <end position="827"/>
    </location>
</feature>
<dbReference type="InterPro" id="IPR011990">
    <property type="entry name" value="TPR-like_helical_dom_sf"/>
</dbReference>
<comment type="caution">
    <text evidence="4">The sequence shown here is derived from an EMBL/GenBank/DDBJ whole genome shotgun (WGS) entry which is preliminary data.</text>
</comment>
<feature type="domain" description="Transglutaminase-like" evidence="2">
    <location>
        <begin position="892"/>
        <end position="987"/>
    </location>
</feature>
<dbReference type="RefSeq" id="WP_155087897.1">
    <property type="nucleotide sequence ID" value="NZ_WJYA01000003.1"/>
</dbReference>
<evidence type="ECO:0000259" key="2">
    <source>
        <dbReference type="Pfam" id="PF01841"/>
    </source>
</evidence>
<dbReference type="InterPro" id="IPR038765">
    <property type="entry name" value="Papain-like_cys_pep_sf"/>
</dbReference>
<evidence type="ECO:0000313" key="5">
    <source>
        <dbReference type="Proteomes" id="UP000447545"/>
    </source>
</evidence>
<accession>A0A7K1G9T9</accession>
<protein>
    <submittedName>
        <fullName evidence="4">DUF3857 domain-containing protein</fullName>
    </submittedName>
</protein>
<dbReference type="Gene3D" id="3.10.620.30">
    <property type="match status" value="1"/>
</dbReference>
<feature type="chain" id="PRO_5029793946" evidence="1">
    <location>
        <begin position="21"/>
        <end position="1252"/>
    </location>
</feature>
<feature type="signal peptide" evidence="1">
    <location>
        <begin position="1"/>
        <end position="20"/>
    </location>
</feature>
<evidence type="ECO:0000259" key="3">
    <source>
        <dbReference type="Pfam" id="PF12969"/>
    </source>
</evidence>
<dbReference type="EMBL" id="WJYA01000003">
    <property type="protein sequence ID" value="MTE26062.1"/>
    <property type="molecule type" value="Genomic_DNA"/>
</dbReference>
<dbReference type="SUPFAM" id="SSF54001">
    <property type="entry name" value="Cysteine proteinases"/>
    <property type="match status" value="1"/>
</dbReference>
<dbReference type="Gene3D" id="2.60.40.3140">
    <property type="match status" value="1"/>
</dbReference>